<gene>
    <name evidence="9" type="ORF">S01H1_07799</name>
</gene>
<dbReference type="Pfam" id="PF12800">
    <property type="entry name" value="Fer4_4"/>
    <property type="match status" value="1"/>
</dbReference>
<reference evidence="9" key="1">
    <citation type="journal article" date="2014" name="Front. Microbiol.">
        <title>High frequency of phylogenetically diverse reductive dehalogenase-homologous genes in deep subseafloor sedimentary metagenomes.</title>
        <authorList>
            <person name="Kawai M."/>
            <person name="Futagami T."/>
            <person name="Toyoda A."/>
            <person name="Takaki Y."/>
            <person name="Nishi S."/>
            <person name="Hori S."/>
            <person name="Arai W."/>
            <person name="Tsubouchi T."/>
            <person name="Morono Y."/>
            <person name="Uchiyama I."/>
            <person name="Ito T."/>
            <person name="Fujiyama A."/>
            <person name="Inagaki F."/>
            <person name="Takami H."/>
        </authorList>
    </citation>
    <scope>NUCLEOTIDE SEQUENCE</scope>
    <source>
        <strain evidence="9">Expedition CK06-06</strain>
    </source>
</reference>
<dbReference type="AlphaFoldDB" id="X0RRZ8"/>
<keyword evidence="7" id="KW-0411">Iron-sulfur</keyword>
<evidence type="ECO:0000313" key="9">
    <source>
        <dbReference type="EMBL" id="GAF71523.1"/>
    </source>
</evidence>
<proteinExistence type="predicted"/>
<dbReference type="Gene3D" id="3.30.70.20">
    <property type="match status" value="2"/>
</dbReference>
<dbReference type="InterPro" id="IPR017900">
    <property type="entry name" value="4Fe4S_Fe_S_CS"/>
</dbReference>
<evidence type="ECO:0000256" key="7">
    <source>
        <dbReference type="ARBA" id="ARBA00023014"/>
    </source>
</evidence>
<evidence type="ECO:0000256" key="5">
    <source>
        <dbReference type="ARBA" id="ARBA00022982"/>
    </source>
</evidence>
<evidence type="ECO:0000256" key="6">
    <source>
        <dbReference type="ARBA" id="ARBA00023004"/>
    </source>
</evidence>
<keyword evidence="1" id="KW-0813">Transport</keyword>
<dbReference type="PANTHER" id="PTHR43177">
    <property type="entry name" value="PROTEIN NRFC"/>
    <property type="match status" value="1"/>
</dbReference>
<evidence type="ECO:0000259" key="8">
    <source>
        <dbReference type="PROSITE" id="PS51379"/>
    </source>
</evidence>
<dbReference type="PANTHER" id="PTHR43177:SF5">
    <property type="entry name" value="ANAEROBIC DIMETHYL SULFOXIDE REDUCTASE CHAIN B-RELATED"/>
    <property type="match status" value="1"/>
</dbReference>
<keyword evidence="5" id="KW-0249">Electron transport</keyword>
<dbReference type="Pfam" id="PF13247">
    <property type="entry name" value="Fer4_11"/>
    <property type="match status" value="1"/>
</dbReference>
<dbReference type="InterPro" id="IPR017896">
    <property type="entry name" value="4Fe4S_Fe-S-bd"/>
</dbReference>
<dbReference type="CDD" id="cd10550">
    <property type="entry name" value="DMSOR_beta_like"/>
    <property type="match status" value="1"/>
</dbReference>
<dbReference type="PROSITE" id="PS51379">
    <property type="entry name" value="4FE4S_FER_2"/>
    <property type="match status" value="2"/>
</dbReference>
<keyword evidence="6" id="KW-0408">Iron</keyword>
<evidence type="ECO:0000256" key="1">
    <source>
        <dbReference type="ARBA" id="ARBA00022448"/>
    </source>
</evidence>
<dbReference type="GO" id="GO:0046872">
    <property type="term" value="F:metal ion binding"/>
    <property type="evidence" value="ECO:0007669"/>
    <property type="project" value="UniProtKB-KW"/>
</dbReference>
<organism evidence="9">
    <name type="scientific">marine sediment metagenome</name>
    <dbReference type="NCBI Taxonomy" id="412755"/>
    <lineage>
        <taxon>unclassified sequences</taxon>
        <taxon>metagenomes</taxon>
        <taxon>ecological metagenomes</taxon>
    </lineage>
</organism>
<evidence type="ECO:0000256" key="3">
    <source>
        <dbReference type="ARBA" id="ARBA00022723"/>
    </source>
</evidence>
<feature type="domain" description="4Fe-4S ferredoxin-type" evidence="8">
    <location>
        <begin position="74"/>
        <end position="104"/>
    </location>
</feature>
<keyword evidence="4" id="KW-0677">Repeat</keyword>
<dbReference type="PROSITE" id="PS00198">
    <property type="entry name" value="4FE4S_FER_1"/>
    <property type="match status" value="1"/>
</dbReference>
<dbReference type="EMBL" id="BARS01004003">
    <property type="protein sequence ID" value="GAF71523.1"/>
    <property type="molecule type" value="Genomic_DNA"/>
</dbReference>
<dbReference type="SUPFAM" id="SSF54862">
    <property type="entry name" value="4Fe-4S ferredoxins"/>
    <property type="match status" value="1"/>
</dbReference>
<protein>
    <recommendedName>
        <fullName evidence="8">4Fe-4S ferredoxin-type domain-containing protein</fullName>
    </recommendedName>
</protein>
<sequence length="152" mass="17535">MKYLYVYPEKCTGCRECSIACSLTKFGECNPKKAAINIVRDEFNRYEFPIVCFQCDDPVCLKFCHQNAYEIKDGVIIRDEDRCIGCRLCAVICPYNAVTTIDDEIIKCDLCGGDPMCVKYCSTEAIQYLDETEELEKRRKKMAERFLEINKG</sequence>
<name>X0RRZ8_9ZZZZ</name>
<dbReference type="InterPro" id="IPR050954">
    <property type="entry name" value="ET_IronSulfur_Cluster-Binding"/>
</dbReference>
<accession>X0RRZ8</accession>
<dbReference type="GO" id="GO:0051539">
    <property type="term" value="F:4 iron, 4 sulfur cluster binding"/>
    <property type="evidence" value="ECO:0007669"/>
    <property type="project" value="UniProtKB-KW"/>
</dbReference>
<keyword evidence="2" id="KW-0004">4Fe-4S</keyword>
<keyword evidence="3" id="KW-0479">Metal-binding</keyword>
<feature type="domain" description="4Fe-4S ferredoxin-type" evidence="8">
    <location>
        <begin position="2"/>
        <end position="32"/>
    </location>
</feature>
<evidence type="ECO:0000256" key="4">
    <source>
        <dbReference type="ARBA" id="ARBA00022737"/>
    </source>
</evidence>
<evidence type="ECO:0000256" key="2">
    <source>
        <dbReference type="ARBA" id="ARBA00022485"/>
    </source>
</evidence>
<comment type="caution">
    <text evidence="9">The sequence shown here is derived from an EMBL/GenBank/DDBJ whole genome shotgun (WGS) entry which is preliminary data.</text>
</comment>